<organism evidence="2 3">
    <name type="scientific">Rheinheimera marina</name>
    <dbReference type="NCBI Taxonomy" id="1774958"/>
    <lineage>
        <taxon>Bacteria</taxon>
        <taxon>Pseudomonadati</taxon>
        <taxon>Pseudomonadota</taxon>
        <taxon>Gammaproteobacteria</taxon>
        <taxon>Chromatiales</taxon>
        <taxon>Chromatiaceae</taxon>
        <taxon>Rheinheimera</taxon>
    </lineage>
</organism>
<comment type="caution">
    <text evidence="2">The sequence shown here is derived from an EMBL/GenBank/DDBJ whole genome shotgun (WGS) entry which is preliminary data.</text>
</comment>
<evidence type="ECO:0000313" key="3">
    <source>
        <dbReference type="Proteomes" id="UP001595962"/>
    </source>
</evidence>
<evidence type="ECO:0000256" key="1">
    <source>
        <dbReference type="SAM" id="MobiDB-lite"/>
    </source>
</evidence>
<sequence>MSKLLHFITSFASSAELRVLSQEELRVKMELDGLSDAEISAILSGDKARIAQLVKSAGDIVCCIIAPDQPEEEPLEEDVPAPERESA</sequence>
<accession>A0ABV9JLD7</accession>
<feature type="region of interest" description="Disordered" evidence="1">
    <location>
        <begin position="68"/>
        <end position="87"/>
    </location>
</feature>
<dbReference type="EMBL" id="JBHSGB010000006">
    <property type="protein sequence ID" value="MFC4655063.1"/>
    <property type="molecule type" value="Genomic_DNA"/>
</dbReference>
<name>A0ABV9JLD7_9GAMM</name>
<protein>
    <submittedName>
        <fullName evidence="2">Uncharacterized protein</fullName>
    </submittedName>
</protein>
<evidence type="ECO:0000313" key="2">
    <source>
        <dbReference type="EMBL" id="MFC4655063.1"/>
    </source>
</evidence>
<dbReference type="Proteomes" id="UP001595962">
    <property type="component" value="Unassembled WGS sequence"/>
</dbReference>
<feature type="compositionally biased region" description="Acidic residues" evidence="1">
    <location>
        <begin position="69"/>
        <end position="80"/>
    </location>
</feature>
<dbReference type="RefSeq" id="WP_377333339.1">
    <property type="nucleotide sequence ID" value="NZ_JBHSGB010000006.1"/>
</dbReference>
<keyword evidence="3" id="KW-1185">Reference proteome</keyword>
<proteinExistence type="predicted"/>
<gene>
    <name evidence="2" type="ORF">ACFO3I_08555</name>
</gene>
<reference evidence="3" key="1">
    <citation type="journal article" date="2019" name="Int. J. Syst. Evol. Microbiol.">
        <title>The Global Catalogue of Microorganisms (GCM) 10K type strain sequencing project: providing services to taxonomists for standard genome sequencing and annotation.</title>
        <authorList>
            <consortium name="The Broad Institute Genomics Platform"/>
            <consortium name="The Broad Institute Genome Sequencing Center for Infectious Disease"/>
            <person name="Wu L."/>
            <person name="Ma J."/>
        </authorList>
    </citation>
    <scope>NUCLEOTIDE SEQUENCE [LARGE SCALE GENOMIC DNA]</scope>
    <source>
        <strain evidence="3">DT28</strain>
    </source>
</reference>